<accession>A0A226D2D5</accession>
<reference evidence="1 2" key="1">
    <citation type="submission" date="2015-12" db="EMBL/GenBank/DDBJ databases">
        <title>The genome of Folsomia candida.</title>
        <authorList>
            <person name="Faddeeva A."/>
            <person name="Derks M.F."/>
            <person name="Anvar Y."/>
            <person name="Smit S."/>
            <person name="Van Straalen N."/>
            <person name="Roelofs D."/>
        </authorList>
    </citation>
    <scope>NUCLEOTIDE SEQUENCE [LARGE SCALE GENOMIC DNA]</scope>
    <source>
        <strain evidence="1 2">VU population</strain>
        <tissue evidence="1">Whole body</tissue>
    </source>
</reference>
<dbReference type="AlphaFoldDB" id="A0A226D2D5"/>
<dbReference type="SUPFAM" id="SSF49695">
    <property type="entry name" value="gamma-Crystallin-like"/>
    <property type="match status" value="1"/>
</dbReference>
<dbReference type="InterPro" id="IPR011024">
    <property type="entry name" value="G_crystallin-like"/>
</dbReference>
<dbReference type="EMBL" id="LNIX01000039">
    <property type="protein sequence ID" value="OXA39379.1"/>
    <property type="molecule type" value="Genomic_DNA"/>
</dbReference>
<name>A0A226D2D5_FOLCA</name>
<dbReference type="PROSITE" id="PS51257">
    <property type="entry name" value="PROKAR_LIPOPROTEIN"/>
    <property type="match status" value="1"/>
</dbReference>
<dbReference type="Proteomes" id="UP000198287">
    <property type="component" value="Unassembled WGS sequence"/>
</dbReference>
<sequence>MPSSKDKTIFTVLLLIAGCAGFIQEMTLYHGLDCTGAGMIFQTKETNLQNFNFFLPGVQSYKARGWWWFFSGTGFSPYITHSSYRSVPTCFNSTTPRRASSLRFAGPLESDTPALAVYDLDSASGAEIVFTTGAAHNFGFVADYAIASGTSSWTLYFTADFTGNSTCVHAGGGLVYKSATFRSAIMGCNKENESNNVTVIGNEPRFFQA</sequence>
<evidence type="ECO:0000313" key="2">
    <source>
        <dbReference type="Proteomes" id="UP000198287"/>
    </source>
</evidence>
<comment type="caution">
    <text evidence="1">The sequence shown here is derived from an EMBL/GenBank/DDBJ whole genome shotgun (WGS) entry which is preliminary data.</text>
</comment>
<organism evidence="1 2">
    <name type="scientific">Folsomia candida</name>
    <name type="common">Springtail</name>
    <dbReference type="NCBI Taxonomy" id="158441"/>
    <lineage>
        <taxon>Eukaryota</taxon>
        <taxon>Metazoa</taxon>
        <taxon>Ecdysozoa</taxon>
        <taxon>Arthropoda</taxon>
        <taxon>Hexapoda</taxon>
        <taxon>Collembola</taxon>
        <taxon>Entomobryomorpha</taxon>
        <taxon>Isotomoidea</taxon>
        <taxon>Isotomidae</taxon>
        <taxon>Proisotominae</taxon>
        <taxon>Folsomia</taxon>
    </lineage>
</organism>
<keyword evidence="2" id="KW-1185">Reference proteome</keyword>
<proteinExistence type="predicted"/>
<evidence type="ECO:0000313" key="1">
    <source>
        <dbReference type="EMBL" id="OXA39379.1"/>
    </source>
</evidence>
<gene>
    <name evidence="1" type="ORF">Fcan01_25936</name>
</gene>
<protein>
    <submittedName>
        <fullName evidence="1">Uncharacterized protein</fullName>
    </submittedName>
</protein>